<feature type="coiled-coil region" evidence="6">
    <location>
        <begin position="825"/>
        <end position="975"/>
    </location>
</feature>
<evidence type="ECO:0000256" key="5">
    <source>
        <dbReference type="ARBA" id="ARBA00023136"/>
    </source>
</evidence>
<feature type="compositionally biased region" description="Low complexity" evidence="7">
    <location>
        <begin position="140"/>
        <end position="256"/>
    </location>
</feature>
<feature type="region of interest" description="Disordered" evidence="7">
    <location>
        <begin position="38"/>
        <end position="109"/>
    </location>
</feature>
<dbReference type="GO" id="GO:0005789">
    <property type="term" value="C:endoplasmic reticulum membrane"/>
    <property type="evidence" value="ECO:0000318"/>
    <property type="project" value="GO_Central"/>
</dbReference>
<dbReference type="InterPro" id="IPR040248">
    <property type="entry name" value="RRBP1"/>
</dbReference>
<evidence type="ECO:0000256" key="4">
    <source>
        <dbReference type="ARBA" id="ARBA00022989"/>
    </source>
</evidence>
<feature type="region of interest" description="Disordered" evidence="7">
    <location>
        <begin position="308"/>
        <end position="351"/>
    </location>
</feature>
<feature type="compositionally biased region" description="Polar residues" evidence="7">
    <location>
        <begin position="308"/>
        <end position="318"/>
    </location>
</feature>
<evidence type="ECO:0000256" key="1">
    <source>
        <dbReference type="ARBA" id="ARBA00004389"/>
    </source>
</evidence>
<reference evidence="11" key="1">
    <citation type="submission" date="2025-08" db="UniProtKB">
        <authorList>
            <consortium name="RefSeq"/>
        </authorList>
    </citation>
    <scope>IDENTIFICATION</scope>
    <source>
        <strain evidence="11">J_2021</strain>
        <tissue evidence="11">Erythrocytes</tissue>
    </source>
</reference>
<accession>A0A8J1KL50</accession>
<dbReference type="RefSeq" id="XP_041418046.1">
    <property type="nucleotide sequence ID" value="XM_041562112.1"/>
</dbReference>
<protein>
    <submittedName>
        <fullName evidence="11">Ribosome-binding protein 1 isoform X1</fullName>
    </submittedName>
</protein>
<feature type="compositionally biased region" description="Basic and acidic residues" evidence="7">
    <location>
        <begin position="1011"/>
        <end position="1030"/>
    </location>
</feature>
<evidence type="ECO:0000256" key="3">
    <source>
        <dbReference type="ARBA" id="ARBA00022824"/>
    </source>
</evidence>
<dbReference type="PANTHER" id="PTHR18939">
    <property type="entry name" value="RIBOSOME BINDING PROTEIN-1"/>
    <property type="match status" value="1"/>
</dbReference>
<dbReference type="GO" id="GO:0015031">
    <property type="term" value="P:protein transport"/>
    <property type="evidence" value="ECO:0007669"/>
    <property type="project" value="InterPro"/>
</dbReference>
<feature type="transmembrane region" description="Helical" evidence="8">
    <location>
        <begin position="9"/>
        <end position="28"/>
    </location>
</feature>
<feature type="region of interest" description="Disordered" evidence="7">
    <location>
        <begin position="1010"/>
        <end position="1039"/>
    </location>
</feature>
<evidence type="ECO:0000259" key="9">
    <source>
        <dbReference type="Pfam" id="PF05104"/>
    </source>
</evidence>
<evidence type="ECO:0000256" key="2">
    <source>
        <dbReference type="ARBA" id="ARBA00022692"/>
    </source>
</evidence>
<organism evidence="10 11">
    <name type="scientific">Xenopus laevis</name>
    <name type="common">African clawed frog</name>
    <dbReference type="NCBI Taxonomy" id="8355"/>
    <lineage>
        <taxon>Eukaryota</taxon>
        <taxon>Metazoa</taxon>
        <taxon>Chordata</taxon>
        <taxon>Craniata</taxon>
        <taxon>Vertebrata</taxon>
        <taxon>Euteleostomi</taxon>
        <taxon>Amphibia</taxon>
        <taxon>Batrachia</taxon>
        <taxon>Anura</taxon>
        <taxon>Pipoidea</taxon>
        <taxon>Pipidae</taxon>
        <taxon>Xenopodinae</taxon>
        <taxon>Xenopus</taxon>
        <taxon>Xenopus</taxon>
    </lineage>
</organism>
<keyword evidence="3" id="KW-0256">Endoplasmic reticulum</keyword>
<sequence length="1109" mass="123031">MDLYDPQTLGVMVFGGFMLVSALGIFLVSTFSMKETSYEEALAKQRKESEKNQQPKVDKKKKEKLPEKKGKAKKKDEKPNGTIPEHEPNQESTDSTKAESARELILEKTPVPVVPVVPVEVPIVPVVAPVPKKSASGSEKAALAPQKAAPAPQKAAPAPQKAAPAPQKAAPAPQKAAPAPQKAAPAPQKAAPAPQKAAPAPQKAAPAPQKAAPAPQKAAPAPQKAAPVSVKSVPVSEKPAPVPEKSAPVSEKSAPSPKDKKKKTEKKVLKVEPSPIPAVAFTQAVPSKHVPVLAAPTKEVPVIAVSPVGSQPLSSTQPPKKAEATVNQEDSKQEAVPKKKSAPKKKTEPSAEECEGAVYIPYKTLVPTIQAMCFSKGEAQKLIEILADKYGIMQDTWQTATQKGDPMTALKRVVEEKEKLLLAQHEKTNSYKEKFVEINKELQSEKSKSVKEQSKFKEQLVTREQENHALQARMQASYQDHVNETQQLQAKVRSLQEEIENGPKAQLTRLQQENSILRDALNQATSQTESKQNAELAKLRQECSKLSKELTEKSESLQQEEQRRKSLDGKISSYEKQITQLQTLQQEGDATLQKRLDEVNEELRKSQNSYQNLLADTEKAKAEQKNHADLQTKLQSYEAEGKQKSEKLDDLNKQLQETTGENAQLMDRIKSIEALLEAGHNKDADNEKQQQQEAKEGEIALAQLQARLQEKDSQIASLEKEAAELKEAVEQQKNKNNDLREKNWQAMEALGLAEKTCEEKLNSEKKAKEEMIQQLNAVQTQTKETLQSLLPQTTIVSQQSYSEWLQEFRQSTSELLSQQTEKDSSSELQFKLKEAEDAQSALQAECEQYRTILGETEAMLKALQKSVEEEEQVWKAKLTASEEDLKKSHSQVKTLEETVEKLRSDIQSTEQLKECISLMEAQLESQMNAKSTECQTYSKEIESLQQLLSESQEHLDATKAEARKQSIELSLLRQQLGEIQNHVNDTEKHGSQNMEVPKANCEDQSTLAEMQEQKSVHSLQEELEKLKSTEEPSSGTDEVQQIKGVENKGLESLPGNTPVILVFVLLLNTNTSNINIMSYKIFCIIRVTQMLCLVNNVVVVSTCYITYIL</sequence>
<gene>
    <name evidence="11" type="primary">rrbp1.L</name>
    <name evidence="11" type="synonym">rrbp1</name>
</gene>
<name>A0A8J1KL50_XENLA</name>
<dbReference type="PANTHER" id="PTHR18939:SF4">
    <property type="entry name" value="RIBOSOME-BINDING PROTEIN 1"/>
    <property type="match status" value="1"/>
</dbReference>
<keyword evidence="4 8" id="KW-1133">Transmembrane helix</keyword>
<keyword evidence="10" id="KW-1185">Reference proteome</keyword>
<feature type="region of interest" description="Disordered" evidence="7">
    <location>
        <begin position="125"/>
        <end position="274"/>
    </location>
</feature>
<dbReference type="GeneID" id="398737"/>
<evidence type="ECO:0000256" key="7">
    <source>
        <dbReference type="SAM" id="MobiDB-lite"/>
    </source>
</evidence>
<feature type="domain" description="Ribosome receptor lysine/proline rich" evidence="9">
    <location>
        <begin position="33"/>
        <end position="168"/>
    </location>
</feature>
<proteinExistence type="predicted"/>
<comment type="subcellular location">
    <subcellularLocation>
        <location evidence="1">Endoplasmic reticulum membrane</location>
        <topology evidence="1">Single-pass membrane protein</topology>
    </subcellularLocation>
</comment>
<feature type="compositionally biased region" description="Basic and acidic residues" evidence="7">
    <location>
        <begin position="64"/>
        <end position="106"/>
    </location>
</feature>
<keyword evidence="6" id="KW-0175">Coiled coil</keyword>
<dbReference type="Proteomes" id="UP000186698">
    <property type="component" value="Chromosome 5L"/>
</dbReference>
<dbReference type="Pfam" id="PF05104">
    <property type="entry name" value="Rib_recp_KP_reg"/>
    <property type="match status" value="1"/>
</dbReference>
<keyword evidence="5 8" id="KW-0472">Membrane</keyword>
<dbReference type="AlphaFoldDB" id="A0A8J1KL50"/>
<evidence type="ECO:0000313" key="10">
    <source>
        <dbReference type="Proteomes" id="UP000186698"/>
    </source>
</evidence>
<keyword evidence="2 8" id="KW-0812">Transmembrane</keyword>
<dbReference type="CTD" id="398737"/>
<feature type="coiled-coil region" evidence="6">
    <location>
        <begin position="478"/>
        <end position="781"/>
    </location>
</feature>
<evidence type="ECO:0000313" key="11">
    <source>
        <dbReference type="RefSeq" id="XP_041418046.1"/>
    </source>
</evidence>
<evidence type="ECO:0000256" key="6">
    <source>
        <dbReference type="SAM" id="Coils"/>
    </source>
</evidence>
<dbReference type="InterPro" id="IPR007794">
    <property type="entry name" value="Rib_rcpt_KP"/>
</dbReference>
<feature type="compositionally biased region" description="Basic and acidic residues" evidence="7">
    <location>
        <begin position="41"/>
        <end position="57"/>
    </location>
</feature>
<dbReference type="OrthoDB" id="6410656at2759"/>
<evidence type="ECO:0000256" key="8">
    <source>
        <dbReference type="SAM" id="Phobius"/>
    </source>
</evidence>